<dbReference type="Proteomes" id="UP000198217">
    <property type="component" value="Chromosome I"/>
</dbReference>
<protein>
    <submittedName>
        <fullName evidence="1">Uncharacterized protein</fullName>
    </submittedName>
</protein>
<keyword evidence="2" id="KW-1185">Reference proteome</keyword>
<evidence type="ECO:0000313" key="1">
    <source>
        <dbReference type="EMBL" id="SCG80783.1"/>
    </source>
</evidence>
<dbReference type="EMBL" id="LT607750">
    <property type="protein sequence ID" value="SCG80783.1"/>
    <property type="molecule type" value="Genomic_DNA"/>
</dbReference>
<proteinExistence type="predicted"/>
<gene>
    <name evidence="1" type="ORF">GA0070609_6641</name>
</gene>
<organism evidence="1 2">
    <name type="scientific">Micromonospora echinaurantiaca</name>
    <dbReference type="NCBI Taxonomy" id="47857"/>
    <lineage>
        <taxon>Bacteria</taxon>
        <taxon>Bacillati</taxon>
        <taxon>Actinomycetota</taxon>
        <taxon>Actinomycetes</taxon>
        <taxon>Micromonosporales</taxon>
        <taxon>Micromonosporaceae</taxon>
        <taxon>Micromonospora</taxon>
    </lineage>
</organism>
<name>A0A1C5KDC2_9ACTN</name>
<reference evidence="1 2" key="1">
    <citation type="submission" date="2016-06" db="EMBL/GenBank/DDBJ databases">
        <authorList>
            <person name="Kjaerup R.B."/>
            <person name="Dalgaard T.S."/>
            <person name="Juul-Madsen H.R."/>
        </authorList>
    </citation>
    <scope>NUCLEOTIDE SEQUENCE [LARGE SCALE GENOMIC DNA]</scope>
    <source>
        <strain evidence="1 2">DSM 43904</strain>
    </source>
</reference>
<sequence>MSGRRLGRLAGSLLVLAAAAAIVYTTGLYAIAGNYQAADIIWTISPGDSASYQAGDIIWTVSPGDSAVDSGL</sequence>
<evidence type="ECO:0000313" key="2">
    <source>
        <dbReference type="Proteomes" id="UP000198217"/>
    </source>
</evidence>
<accession>A0A1C5KDC2</accession>
<dbReference type="RefSeq" id="WP_146227986.1">
    <property type="nucleotide sequence ID" value="NZ_JBICUU010000021.1"/>
</dbReference>
<dbReference type="AlphaFoldDB" id="A0A1C5KDC2"/>